<evidence type="ECO:0000256" key="1">
    <source>
        <dbReference type="ARBA" id="ARBA00004496"/>
    </source>
</evidence>
<feature type="domain" description="Cysteinyl-tRNA synthetase class Ia DALR" evidence="13">
    <location>
        <begin position="364"/>
        <end position="419"/>
    </location>
</feature>
<keyword evidence="10 12" id="KW-0648">Protein biosynthesis</keyword>
<dbReference type="EMBL" id="FR687359">
    <property type="protein sequence ID" value="CBW75427.1"/>
    <property type="molecule type" value="Genomic_DNA"/>
</dbReference>
<evidence type="ECO:0000256" key="2">
    <source>
        <dbReference type="ARBA" id="ARBA00005594"/>
    </source>
</evidence>
<dbReference type="Pfam" id="PF09190">
    <property type="entry name" value="DALR_2"/>
    <property type="match status" value="1"/>
</dbReference>
<evidence type="ECO:0000313" key="14">
    <source>
        <dbReference type="EMBL" id="CBW75427.1"/>
    </source>
</evidence>
<dbReference type="InterPro" id="IPR056411">
    <property type="entry name" value="CysS_C"/>
</dbReference>
<dbReference type="KEGG" id="brh:RBRH_03960"/>
<dbReference type="PRINTS" id="PR00983">
    <property type="entry name" value="TRNASYNTHCYS"/>
</dbReference>
<dbReference type="STRING" id="882378.RBRH_03960"/>
<dbReference type="InterPro" id="IPR014729">
    <property type="entry name" value="Rossmann-like_a/b/a_fold"/>
</dbReference>
<keyword evidence="11 12" id="KW-0030">Aminoacyl-tRNA synthetase</keyword>
<dbReference type="CDD" id="cd00672">
    <property type="entry name" value="CysRS_core"/>
    <property type="match status" value="1"/>
</dbReference>
<dbReference type="AlphaFoldDB" id="E5AS45"/>
<keyword evidence="9 12" id="KW-0067">ATP-binding</keyword>
<dbReference type="HAMAP" id="MF_00041">
    <property type="entry name" value="Cys_tRNA_synth"/>
    <property type="match status" value="1"/>
</dbReference>
<dbReference type="Proteomes" id="UP000007437">
    <property type="component" value="Chromosome"/>
</dbReference>
<organism evidence="14 15">
    <name type="scientific">Mycetohabitans rhizoxinica (strain DSM 19002 / CIP 109453 / HKI 454)</name>
    <name type="common">Paraburkholderia rhizoxinica</name>
    <dbReference type="NCBI Taxonomy" id="882378"/>
    <lineage>
        <taxon>Bacteria</taxon>
        <taxon>Pseudomonadati</taxon>
        <taxon>Pseudomonadota</taxon>
        <taxon>Betaproteobacteria</taxon>
        <taxon>Burkholderiales</taxon>
        <taxon>Burkholderiaceae</taxon>
        <taxon>Mycetohabitans</taxon>
    </lineage>
</organism>
<dbReference type="PANTHER" id="PTHR10890">
    <property type="entry name" value="CYSTEINYL-TRNA SYNTHETASE"/>
    <property type="match status" value="1"/>
</dbReference>
<evidence type="ECO:0000256" key="11">
    <source>
        <dbReference type="ARBA" id="ARBA00023146"/>
    </source>
</evidence>
<dbReference type="InterPro" id="IPR015273">
    <property type="entry name" value="Cys-tRNA-synt_Ia_DALR"/>
</dbReference>
<dbReference type="SUPFAM" id="SSF47323">
    <property type="entry name" value="Anticodon-binding domain of a subclass of class I aminoacyl-tRNA synthetases"/>
    <property type="match status" value="1"/>
</dbReference>
<dbReference type="NCBIfam" id="TIGR00435">
    <property type="entry name" value="cysS"/>
    <property type="match status" value="1"/>
</dbReference>
<comment type="cofactor">
    <cofactor evidence="12">
        <name>Zn(2+)</name>
        <dbReference type="ChEBI" id="CHEBI:29105"/>
    </cofactor>
    <text evidence="12">Binds 1 zinc ion per subunit.</text>
</comment>
<dbReference type="Gene3D" id="1.20.120.1910">
    <property type="entry name" value="Cysteine-tRNA ligase, C-terminal anti-codon recognition domain"/>
    <property type="match status" value="1"/>
</dbReference>
<dbReference type="SUPFAM" id="SSF52374">
    <property type="entry name" value="Nucleotidylyl transferase"/>
    <property type="match status" value="1"/>
</dbReference>
<dbReference type="InterPro" id="IPR015803">
    <property type="entry name" value="Cys-tRNA-ligase"/>
</dbReference>
<dbReference type="eggNOG" id="COG0215">
    <property type="taxonomic scope" value="Bacteria"/>
</dbReference>
<keyword evidence="5 12" id="KW-0436">Ligase</keyword>
<dbReference type="SMART" id="SM00840">
    <property type="entry name" value="DALR_2"/>
    <property type="match status" value="1"/>
</dbReference>
<feature type="binding site" evidence="12">
    <location>
        <position position="47"/>
    </location>
    <ligand>
        <name>Zn(2+)</name>
        <dbReference type="ChEBI" id="CHEBI:29105"/>
    </ligand>
</feature>
<evidence type="ECO:0000256" key="12">
    <source>
        <dbReference type="HAMAP-Rule" id="MF_00041"/>
    </source>
</evidence>
<comment type="subcellular location">
    <subcellularLocation>
        <location evidence="1 12">Cytoplasm</location>
    </subcellularLocation>
</comment>
<dbReference type="InterPro" id="IPR032678">
    <property type="entry name" value="tRNA-synt_1_cat_dom"/>
</dbReference>
<protein>
    <recommendedName>
        <fullName evidence="12">Cysteine--tRNA ligase</fullName>
        <ecNumber evidence="12">6.1.1.16</ecNumber>
    </recommendedName>
    <alternativeName>
        <fullName evidence="12">Cysteinyl-tRNA synthetase</fullName>
        <shortName evidence="12">CysRS</shortName>
    </alternativeName>
</protein>
<sequence>MSRPAAFDSARRTQRFSMDQLRLYNTLSRNKETFVPLHDGEVRMYVCGMTVYDYCHVGHGRLMVVFDMIQRWLRTLGYRVTYVRNITDIDDKIIRRAVDNGEPIRALTERFIAAMHEDEAALNIQRPDHEPRATQFISQMLGMIDALERNGYAYSGRDGDVNYSVRKFAAYGQLSGKSLEDLRAGERVTQNDAKEDPLDFVLWKRSKDGEPPDTGWDSKWGRGRPGWHIECSAMSCALLGERFDIHGGGQDLQFPHHENEIAQSEGVTGQPFVNYWLHNGFVNVDNEKMSKSLGNFFTLRDVLQRYDGEVIRMLILRAHYRSPLNYSDSHLDDARAALTRLYTALKNVAPDDRALDWSERHAAAFRAAMNDDFNTPVAFAALFDLVTDLNRTGDPALARQLKGLAGVLGMLGRDPREYLQARAPATDELAPLDAAQIDEQIEARAQAKRAKNYAEADRIRAALLEAGVVLEDKPGGKTEWRRV</sequence>
<dbReference type="PANTHER" id="PTHR10890:SF3">
    <property type="entry name" value="CYSTEINE--TRNA LIGASE, CYTOPLASMIC"/>
    <property type="match status" value="1"/>
</dbReference>
<evidence type="ECO:0000256" key="9">
    <source>
        <dbReference type="ARBA" id="ARBA00022840"/>
    </source>
</evidence>
<dbReference type="GO" id="GO:0008270">
    <property type="term" value="F:zinc ion binding"/>
    <property type="evidence" value="ECO:0007669"/>
    <property type="project" value="UniProtKB-UniRule"/>
</dbReference>
<feature type="binding site" evidence="12">
    <location>
        <position position="291"/>
    </location>
    <ligand>
        <name>ATP</name>
        <dbReference type="ChEBI" id="CHEBI:30616"/>
    </ligand>
</feature>
<name>E5AS45_MYCRK</name>
<comment type="subunit">
    <text evidence="3 12">Monomer.</text>
</comment>
<keyword evidence="6 12" id="KW-0479">Metal-binding</keyword>
<evidence type="ECO:0000256" key="10">
    <source>
        <dbReference type="ARBA" id="ARBA00022917"/>
    </source>
</evidence>
<evidence type="ECO:0000256" key="5">
    <source>
        <dbReference type="ARBA" id="ARBA00022598"/>
    </source>
</evidence>
<keyword evidence="7 12" id="KW-0547">Nucleotide-binding</keyword>
<evidence type="ECO:0000313" key="15">
    <source>
        <dbReference type="Proteomes" id="UP000007437"/>
    </source>
</evidence>
<dbReference type="GO" id="GO:0005829">
    <property type="term" value="C:cytosol"/>
    <property type="evidence" value="ECO:0007669"/>
    <property type="project" value="TreeGrafter"/>
</dbReference>
<evidence type="ECO:0000256" key="4">
    <source>
        <dbReference type="ARBA" id="ARBA00022490"/>
    </source>
</evidence>
<feature type="binding site" evidence="12">
    <location>
        <position position="231"/>
    </location>
    <ligand>
        <name>Zn(2+)</name>
        <dbReference type="ChEBI" id="CHEBI:29105"/>
    </ligand>
</feature>
<dbReference type="FunFam" id="3.40.50.620:FF:000009">
    <property type="entry name" value="Cysteine--tRNA ligase"/>
    <property type="match status" value="1"/>
</dbReference>
<dbReference type="GO" id="GO:0005524">
    <property type="term" value="F:ATP binding"/>
    <property type="evidence" value="ECO:0007669"/>
    <property type="project" value="UniProtKB-UniRule"/>
</dbReference>
<reference evidence="14 15" key="1">
    <citation type="journal article" date="2011" name="J. Bacteriol.">
        <title>Complete genome sequence of Burkholderia rhizoxinica, an endosymbiont of Rhizopus microsporus.</title>
        <authorList>
            <person name="Lackner G."/>
            <person name="Moebius N."/>
            <person name="Partida-Martinez L."/>
            <person name="Hertweck C."/>
        </authorList>
    </citation>
    <scope>NUCLEOTIDE SEQUENCE [LARGE SCALE GENOMIC DNA]</scope>
    <source>
        <strain evidence="15">DSM 19002 / CIP 109453 / HKI 454</strain>
    </source>
</reference>
<evidence type="ECO:0000256" key="8">
    <source>
        <dbReference type="ARBA" id="ARBA00022833"/>
    </source>
</evidence>
<proteinExistence type="inferred from homology"/>
<dbReference type="Pfam" id="PF01406">
    <property type="entry name" value="tRNA-synt_1e"/>
    <property type="match status" value="1"/>
</dbReference>
<dbReference type="GO" id="GO:0004817">
    <property type="term" value="F:cysteine-tRNA ligase activity"/>
    <property type="evidence" value="ECO:0007669"/>
    <property type="project" value="UniProtKB-UniRule"/>
</dbReference>
<evidence type="ECO:0000259" key="13">
    <source>
        <dbReference type="SMART" id="SM00840"/>
    </source>
</evidence>
<dbReference type="EC" id="6.1.1.16" evidence="12"/>
<feature type="short sequence motif" description="'KMSKS' region" evidence="12">
    <location>
        <begin position="288"/>
        <end position="292"/>
    </location>
</feature>
<dbReference type="Pfam" id="PF23493">
    <property type="entry name" value="CysS_C"/>
    <property type="match status" value="1"/>
</dbReference>
<dbReference type="Gene3D" id="3.40.50.620">
    <property type="entry name" value="HUPs"/>
    <property type="match status" value="1"/>
</dbReference>
<evidence type="ECO:0000256" key="7">
    <source>
        <dbReference type="ARBA" id="ARBA00022741"/>
    </source>
</evidence>
<dbReference type="InterPro" id="IPR024909">
    <property type="entry name" value="Cys-tRNA/MSH_ligase"/>
</dbReference>
<dbReference type="InterPro" id="IPR009080">
    <property type="entry name" value="tRNAsynth_Ia_anticodon-bd"/>
</dbReference>
<feature type="short sequence motif" description="'HIGH' region" evidence="12">
    <location>
        <begin position="49"/>
        <end position="59"/>
    </location>
</feature>
<keyword evidence="8 12" id="KW-0862">Zinc</keyword>
<accession>E5AS45</accession>
<dbReference type="CDD" id="cd07963">
    <property type="entry name" value="Anticodon_Ia_Cys"/>
    <property type="match status" value="1"/>
</dbReference>
<feature type="binding site" evidence="12">
    <location>
        <position position="256"/>
    </location>
    <ligand>
        <name>Zn(2+)</name>
        <dbReference type="ChEBI" id="CHEBI:29105"/>
    </ligand>
</feature>
<dbReference type="GO" id="GO:0006423">
    <property type="term" value="P:cysteinyl-tRNA aminoacylation"/>
    <property type="evidence" value="ECO:0007669"/>
    <property type="project" value="UniProtKB-UniRule"/>
</dbReference>
<feature type="binding site" evidence="12">
    <location>
        <position position="260"/>
    </location>
    <ligand>
        <name>Zn(2+)</name>
        <dbReference type="ChEBI" id="CHEBI:29105"/>
    </ligand>
</feature>
<evidence type="ECO:0000256" key="3">
    <source>
        <dbReference type="ARBA" id="ARBA00011245"/>
    </source>
</evidence>
<gene>
    <name evidence="12" type="primary">cysS</name>
    <name evidence="14" type="ordered locus">RBRH_03960</name>
</gene>
<comment type="catalytic activity">
    <reaction evidence="12">
        <text>tRNA(Cys) + L-cysteine + ATP = L-cysteinyl-tRNA(Cys) + AMP + diphosphate</text>
        <dbReference type="Rhea" id="RHEA:17773"/>
        <dbReference type="Rhea" id="RHEA-COMP:9661"/>
        <dbReference type="Rhea" id="RHEA-COMP:9679"/>
        <dbReference type="ChEBI" id="CHEBI:30616"/>
        <dbReference type="ChEBI" id="CHEBI:33019"/>
        <dbReference type="ChEBI" id="CHEBI:35235"/>
        <dbReference type="ChEBI" id="CHEBI:78442"/>
        <dbReference type="ChEBI" id="CHEBI:78517"/>
        <dbReference type="ChEBI" id="CHEBI:456215"/>
        <dbReference type="EC" id="6.1.1.16"/>
    </reaction>
</comment>
<keyword evidence="4 12" id="KW-0963">Cytoplasm</keyword>
<evidence type="ECO:0000256" key="6">
    <source>
        <dbReference type="ARBA" id="ARBA00022723"/>
    </source>
</evidence>
<comment type="similarity">
    <text evidence="2 12">Belongs to the class-I aminoacyl-tRNA synthetase family.</text>
</comment>
<dbReference type="HOGENOM" id="CLU_013528_0_1_4"/>